<evidence type="ECO:0000256" key="1">
    <source>
        <dbReference type="SAM" id="SignalP"/>
    </source>
</evidence>
<gene>
    <name evidence="2" type="ORF">GRJ2_001816300</name>
</gene>
<dbReference type="EMBL" id="BAAFJT010000009">
    <property type="protein sequence ID" value="GAB0193510.1"/>
    <property type="molecule type" value="Genomic_DNA"/>
</dbReference>
<evidence type="ECO:0000313" key="2">
    <source>
        <dbReference type="EMBL" id="GAB0193510.1"/>
    </source>
</evidence>
<feature type="signal peptide" evidence="1">
    <location>
        <begin position="1"/>
        <end position="22"/>
    </location>
</feature>
<keyword evidence="3" id="KW-1185">Reference proteome</keyword>
<organism evidence="2 3">
    <name type="scientific">Grus japonensis</name>
    <name type="common">Japanese crane</name>
    <name type="synonym">Red-crowned crane</name>
    <dbReference type="NCBI Taxonomy" id="30415"/>
    <lineage>
        <taxon>Eukaryota</taxon>
        <taxon>Metazoa</taxon>
        <taxon>Chordata</taxon>
        <taxon>Craniata</taxon>
        <taxon>Vertebrata</taxon>
        <taxon>Euteleostomi</taxon>
        <taxon>Archelosauria</taxon>
        <taxon>Archosauria</taxon>
        <taxon>Dinosauria</taxon>
        <taxon>Saurischia</taxon>
        <taxon>Theropoda</taxon>
        <taxon>Coelurosauria</taxon>
        <taxon>Aves</taxon>
        <taxon>Neognathae</taxon>
        <taxon>Neoaves</taxon>
        <taxon>Gruiformes</taxon>
        <taxon>Gruidae</taxon>
        <taxon>Grus</taxon>
    </lineage>
</organism>
<name>A0ABC9X739_GRUJA</name>
<keyword evidence="1" id="KW-0732">Signal</keyword>
<evidence type="ECO:0000313" key="3">
    <source>
        <dbReference type="Proteomes" id="UP001623348"/>
    </source>
</evidence>
<feature type="chain" id="PRO_5044833392" evidence="1">
    <location>
        <begin position="23"/>
        <end position="82"/>
    </location>
</feature>
<reference evidence="2 3" key="1">
    <citation type="submission" date="2024-06" db="EMBL/GenBank/DDBJ databases">
        <title>The draft genome of Grus japonensis, version 3.</title>
        <authorList>
            <person name="Nabeshima K."/>
            <person name="Suzuki S."/>
            <person name="Onuma M."/>
        </authorList>
    </citation>
    <scope>NUCLEOTIDE SEQUENCE [LARGE SCALE GENOMIC DNA]</scope>
    <source>
        <strain evidence="2 3">451A</strain>
    </source>
</reference>
<comment type="caution">
    <text evidence="2">The sequence shown here is derived from an EMBL/GenBank/DDBJ whole genome shotgun (WGS) entry which is preliminary data.</text>
</comment>
<accession>A0ABC9X739</accession>
<dbReference type="AlphaFoldDB" id="A0ABC9X739"/>
<dbReference type="Proteomes" id="UP001623348">
    <property type="component" value="Unassembled WGS sequence"/>
</dbReference>
<proteinExistence type="predicted"/>
<sequence length="82" mass="8847">MLEVKAFQTLLASMCLGQGVQAKLPSPRSLAVGGQKVNIAVRTSLGETVPVHRLPAGWLKLERPLQFLSPEISLYGEVSAFD</sequence>
<protein>
    <submittedName>
        <fullName evidence="2">Uncharacterized protein</fullName>
    </submittedName>
</protein>